<feature type="region of interest" description="Disordered" evidence="1">
    <location>
        <begin position="487"/>
        <end position="509"/>
    </location>
</feature>
<feature type="domain" description="Fibrous sheath-interacting protein 2 C-terminal" evidence="2">
    <location>
        <begin position="1183"/>
        <end position="1377"/>
    </location>
</feature>
<keyword evidence="4" id="KW-1185">Reference proteome</keyword>
<dbReference type="Proteomes" id="UP000011518">
    <property type="component" value="Unassembled WGS sequence"/>
</dbReference>
<feature type="compositionally biased region" description="Polar residues" evidence="1">
    <location>
        <begin position="488"/>
        <end position="505"/>
    </location>
</feature>
<accession>L8YA98</accession>
<feature type="domain" description="Fibrous sheath-interacting protein 2 C-terminal" evidence="2">
    <location>
        <begin position="1078"/>
        <end position="1171"/>
    </location>
</feature>
<proteinExistence type="predicted"/>
<reference evidence="4" key="1">
    <citation type="submission" date="2012-07" db="EMBL/GenBank/DDBJ databases">
        <title>Genome of the Chinese tree shrew, a rising model animal genetically related to primates.</title>
        <authorList>
            <person name="Zhang G."/>
            <person name="Fan Y."/>
            <person name="Yao Y."/>
            <person name="Huang Z."/>
        </authorList>
    </citation>
    <scope>NUCLEOTIDE SEQUENCE [LARGE SCALE GENOMIC DNA]</scope>
</reference>
<evidence type="ECO:0000259" key="2">
    <source>
        <dbReference type="Pfam" id="PF15783"/>
    </source>
</evidence>
<reference evidence="4" key="2">
    <citation type="journal article" date="2013" name="Nat. Commun.">
        <title>Genome of the Chinese tree shrew.</title>
        <authorList>
            <person name="Fan Y."/>
            <person name="Huang Z.Y."/>
            <person name="Cao C.C."/>
            <person name="Chen C.S."/>
            <person name="Chen Y.X."/>
            <person name="Fan D.D."/>
            <person name="He J."/>
            <person name="Hou H.L."/>
            <person name="Hu L."/>
            <person name="Hu X.T."/>
            <person name="Jiang X.T."/>
            <person name="Lai R."/>
            <person name="Lang Y.S."/>
            <person name="Liang B."/>
            <person name="Liao S.G."/>
            <person name="Mu D."/>
            <person name="Ma Y.Y."/>
            <person name="Niu Y.Y."/>
            <person name="Sun X.Q."/>
            <person name="Xia J.Q."/>
            <person name="Xiao J."/>
            <person name="Xiong Z.Q."/>
            <person name="Xu L."/>
            <person name="Yang L."/>
            <person name="Zhang Y."/>
            <person name="Zhao W."/>
            <person name="Zhao X.D."/>
            <person name="Zheng Y.T."/>
            <person name="Zhou J.M."/>
            <person name="Zhu Y.B."/>
            <person name="Zhang G.J."/>
            <person name="Wang J."/>
            <person name="Yao Y.G."/>
        </authorList>
    </citation>
    <scope>NUCLEOTIDE SEQUENCE [LARGE SCALE GENOMIC DNA]</scope>
</reference>
<feature type="domain" description="Fibrous sheath-interacting protein 2 C-terminal" evidence="2">
    <location>
        <begin position="1603"/>
        <end position="1994"/>
    </location>
</feature>
<feature type="domain" description="Fibrous sheath-interacting protein 2 C-terminal" evidence="2">
    <location>
        <begin position="884"/>
        <end position="1061"/>
    </location>
</feature>
<evidence type="ECO:0000256" key="1">
    <source>
        <dbReference type="SAM" id="MobiDB-lite"/>
    </source>
</evidence>
<dbReference type="InParanoid" id="L8YA98"/>
<evidence type="ECO:0000313" key="3">
    <source>
        <dbReference type="EMBL" id="ELV11895.1"/>
    </source>
</evidence>
<dbReference type="InterPro" id="IPR038891">
    <property type="entry name" value="FSIP2"/>
</dbReference>
<dbReference type="Pfam" id="PF15783">
    <property type="entry name" value="FSIP2"/>
    <property type="match status" value="4"/>
</dbReference>
<dbReference type="EMBL" id="KB364858">
    <property type="protein sequence ID" value="ELV11895.1"/>
    <property type="molecule type" value="Genomic_DNA"/>
</dbReference>
<dbReference type="eggNOG" id="ENOG502S41A">
    <property type="taxonomic scope" value="Eukaryota"/>
</dbReference>
<dbReference type="InterPro" id="IPR031554">
    <property type="entry name" value="FSIP2_C"/>
</dbReference>
<organism evidence="3 4">
    <name type="scientific">Tupaia chinensis</name>
    <name type="common">Chinese tree shrew</name>
    <name type="synonym">Tupaia belangeri chinensis</name>
    <dbReference type="NCBI Taxonomy" id="246437"/>
    <lineage>
        <taxon>Eukaryota</taxon>
        <taxon>Metazoa</taxon>
        <taxon>Chordata</taxon>
        <taxon>Craniata</taxon>
        <taxon>Vertebrata</taxon>
        <taxon>Euteleostomi</taxon>
        <taxon>Mammalia</taxon>
        <taxon>Eutheria</taxon>
        <taxon>Euarchontoglires</taxon>
        <taxon>Scandentia</taxon>
        <taxon>Tupaiidae</taxon>
        <taxon>Tupaia</taxon>
    </lineage>
</organism>
<dbReference type="PANTHER" id="PTHR47315">
    <property type="entry name" value="FIBROUS SHEATH INTERACTING PROTEIN 2"/>
    <property type="match status" value="1"/>
</dbReference>
<protein>
    <submittedName>
        <fullName evidence="3">Fibrous sheath-interacting protein 2</fullName>
    </submittedName>
</protein>
<gene>
    <name evidence="3" type="ORF">TREES_T100013688</name>
</gene>
<dbReference type="PANTHER" id="PTHR47315:SF3">
    <property type="entry name" value="FIBROUS SHEATH-INTERACTING PROTEIN 2-LIKE"/>
    <property type="match status" value="1"/>
</dbReference>
<evidence type="ECO:0000313" key="4">
    <source>
        <dbReference type="Proteomes" id="UP000011518"/>
    </source>
</evidence>
<name>L8YA98_TUPCH</name>
<dbReference type="STRING" id="246437.L8YA98"/>
<sequence length="1998" mass="227536">MELQRPLSTDDTKNSTLRIKLPTAEMIKYAKDIVCMILETILSEFEKGKQNRAGVHAKAFSDQLMTAREIVNTVLKGLYASKDNLADPMKGSHSDNLRYSQDLSTLCLANPKAHFSLENVYSQLEKNFPKEGILKQMFDKWQIESPDIENEQYKLTMVAETALNEILIKAKELEYSVSLLNLSLPESCESRGHHNFQRYSSRVANSQMQICLFGQEVVEILSKKLEFFFLTQKFTVDYKEIQVNKKPALVATNNNAPTYNTKLKDKICLGSSHRIAQEIVEGVLNTLETFVDLQFNYVSTFSEIVRMPIENFSAIQHKTALRNILPKLQPLNKFPDESKSSTMISQENIEDCLQQLYSFHSELLTYATNAVNDMLGIIKNKLDQEKCQVEPSLISIVGENTVPSQIIKTLIEQCTHFYESLIKSHSKENPLPRAENTHVVNWARFPFPNRMEVPFSKLRSFSCQADLSQIPGLMFYSEESMKIKDRSSNLPSSVRYSAGDTSKTTEPVEELESQLKPSYSRIEIQHLSHFDQAMKGNSPLTKDSVLQKLFQKASASAQEHAWSFREIEDGENQRVFHLNQRQTTISPLKICPAVQNISTMPLSYGLPSSPPHTSSESMKTIKPVFLLKGKASSMVPEELKDKRSLLKIWERRISYESEKETKNLEANRDFTLLEKWNVKSPRIEKTATFEDIEVIAVMNQELELDEIHQIARYVTTDVFTHFKSFEIRGLPHSKAPLDEISNMIKDGEESHTSQKTPSSLGVGFYPNAFVEEIITRLLSKVFDANYNTEHELDTMTQKIVNSINNHFNEAKICILCGDQEQSLPTVDADTVDELVNSVYKNVLEQYGLDHEADNDELRDSDSFVENISNLIVAAISDYLVYPLFSGDLSASSYATLTAENIVQNISSGLSKSTKSHQHLSPYNTLLPYTVLENIIEALLTRVFPYASSMLLCSDIPEDGLGINFDELSSKLISDIRMKIFQHEIRFSKDEEKTNSVYSEDDAQHLVDSVLRNILQNCGSQETVEHDITSSNSVLIDRIAGFIIKIIFQQHLHPFVYGNLLPSPDTYFHDTRRQQFFASVYSSAFLEDVIFGVLSKIFERLLEITQAKSIKDSERELFKTAEELIYLITDEFSRAQICVLENAEEQLCLPPIERDVIIKIIDMVYSKVFQKFQLEFSNEGFLHDTKTLAEKVTKIILADIFYWQIHPDLIAKILFQLYAKLNADALIKRVHYDISKSRLQRQTCTKYTTVFTHTHLEKIVTQILSQVNPLDFSEEDTELWQSDFSSTVMKLIDEIMSIISKHAICITKHKSDEQSGVSEKAIQAMVDAIYADICHSELYQSLTRDRNGISSMPVAKIASYIIKEIFNHHLQSFLSEDKTFPPGTADQAYKPRARDPGQRELSFIVNSAVFLEEVISELLCKIFYVFSHNILDSENPCKAKAKITDTVTTVVKSIVLEFTKSQILVADNLDKKLYFSEGYEEMVKKIVILIYEKILEEYKSLIHTYRAIQSDAIGFGKKIYYLLLGEIYDYQVESLVSGELITSYSSLQEETIIRNILDTIYCKAKAKITDTVTTVVKSIVLEFTKSQILVADNLDKKLYFSEGYEEMVKKIVILIYEKILEEYKSLIHTYRAIQSDAIGFGKKIYYLLLGEIYDYQVESLVSGELITSYSSLQEETIIRNILDTIYDDSHSMPSCITVLPYSLLEDIIYKLLAYISPSSETATELKEEEVPLNYEFVNAASKLIDEIITEISEHEIRLATTEEHAESMQSEAIESLIDSVCNNITKNKKFQAEAPKDVYKKGDSLLRRIAGFIMKEIMDHHLRPFLCDEESSSKYLSEKDQATELSIPAKEKTVSLPQASVYSATFLEDVLIDLVRKFCTLPSVTENRKDKELSEQDLIGIAINFANALIEEFRENEIKVLAHAEETFSLPPVNEEIVGKISDSVYAEVMEIYGSGNVQKSDRSSFVTNTIAALVKKAMSAFSIQPLFSGDWSSTFFSF</sequence>